<accession>A0ABR1J757</accession>
<sequence length="157" mass="17353">MVFQIKNKNKSGSAGASVCINHASVDMDTTFPYVVVGLNFERNEEGSKGQAFNASYLESEPDHSTPFLKIEVRYFSELALKVLACRPYLLATFKSLKDVNKKPKQLEVIIERITASAVYGRGTRGTRGTRGKGKMAPIATSLTEYPGDSKKRKAEEQ</sequence>
<gene>
    <name evidence="2" type="ORF">VKT23_011861</name>
</gene>
<protein>
    <submittedName>
        <fullName evidence="2">Uncharacterized protein</fullName>
    </submittedName>
</protein>
<evidence type="ECO:0000256" key="1">
    <source>
        <dbReference type="SAM" id="MobiDB-lite"/>
    </source>
</evidence>
<feature type="region of interest" description="Disordered" evidence="1">
    <location>
        <begin position="121"/>
        <end position="157"/>
    </location>
</feature>
<name>A0ABR1J757_9AGAR</name>
<dbReference type="EMBL" id="JBANRG010000027">
    <property type="protein sequence ID" value="KAK7453179.1"/>
    <property type="molecule type" value="Genomic_DNA"/>
</dbReference>
<evidence type="ECO:0000313" key="3">
    <source>
        <dbReference type="Proteomes" id="UP001498398"/>
    </source>
</evidence>
<evidence type="ECO:0000313" key="2">
    <source>
        <dbReference type="EMBL" id="KAK7453179.1"/>
    </source>
</evidence>
<keyword evidence="3" id="KW-1185">Reference proteome</keyword>
<proteinExistence type="predicted"/>
<feature type="compositionally biased region" description="Basic and acidic residues" evidence="1">
    <location>
        <begin position="147"/>
        <end position="157"/>
    </location>
</feature>
<comment type="caution">
    <text evidence="2">The sequence shown here is derived from an EMBL/GenBank/DDBJ whole genome shotgun (WGS) entry which is preliminary data.</text>
</comment>
<organism evidence="2 3">
    <name type="scientific">Marasmiellus scandens</name>
    <dbReference type="NCBI Taxonomy" id="2682957"/>
    <lineage>
        <taxon>Eukaryota</taxon>
        <taxon>Fungi</taxon>
        <taxon>Dikarya</taxon>
        <taxon>Basidiomycota</taxon>
        <taxon>Agaricomycotina</taxon>
        <taxon>Agaricomycetes</taxon>
        <taxon>Agaricomycetidae</taxon>
        <taxon>Agaricales</taxon>
        <taxon>Marasmiineae</taxon>
        <taxon>Omphalotaceae</taxon>
        <taxon>Marasmiellus</taxon>
    </lineage>
</organism>
<reference evidence="2 3" key="1">
    <citation type="submission" date="2024-01" db="EMBL/GenBank/DDBJ databases">
        <title>A draft genome for the cacao thread blight pathogen Marasmiellus scandens.</title>
        <authorList>
            <person name="Baruah I.K."/>
            <person name="Leung J."/>
            <person name="Bukari Y."/>
            <person name="Amoako-Attah I."/>
            <person name="Meinhardt L.W."/>
            <person name="Bailey B.A."/>
            <person name="Cohen S.P."/>
        </authorList>
    </citation>
    <scope>NUCLEOTIDE SEQUENCE [LARGE SCALE GENOMIC DNA]</scope>
    <source>
        <strain evidence="2 3">GH-19</strain>
    </source>
</reference>
<dbReference type="Proteomes" id="UP001498398">
    <property type="component" value="Unassembled WGS sequence"/>
</dbReference>